<dbReference type="Pfam" id="PF11148">
    <property type="entry name" value="DUF2922"/>
    <property type="match status" value="1"/>
</dbReference>
<evidence type="ECO:0000313" key="1">
    <source>
        <dbReference type="EMBL" id="TZE81308.1"/>
    </source>
</evidence>
<dbReference type="Proteomes" id="UP000322976">
    <property type="component" value="Unassembled WGS sequence"/>
</dbReference>
<evidence type="ECO:0000313" key="2">
    <source>
        <dbReference type="Proteomes" id="UP000322976"/>
    </source>
</evidence>
<dbReference type="EMBL" id="VTPS01000015">
    <property type="protein sequence ID" value="TZE81308.1"/>
    <property type="molecule type" value="Genomic_DNA"/>
</dbReference>
<dbReference type="InterPro" id="IPR021321">
    <property type="entry name" value="DUF2922"/>
</dbReference>
<dbReference type="RefSeq" id="WP_149545769.1">
    <property type="nucleotide sequence ID" value="NZ_VTPS01000015.1"/>
</dbReference>
<protein>
    <submittedName>
        <fullName evidence="1">DUF2922 domain-containing protein</fullName>
    </submittedName>
</protein>
<name>A0A5D8QD81_9THEO</name>
<sequence>MKQLQMSFKNDLGRNFRVNVDDIRDDVSPEEIKDCMDEILASDIFDANGGSIAEIVGAKIVTTDIVDVELPQ</sequence>
<reference evidence="1 2" key="1">
    <citation type="submission" date="2019-08" db="EMBL/GenBank/DDBJ databases">
        <title>Calorimonas adulescens gen. nov., sp. nov., an anaerobic thermophilic bacterium from Sakhalin hot spring.</title>
        <authorList>
            <person name="Khomyakova M.A."/>
            <person name="Merkel A.Y."/>
            <person name="Novikov A."/>
            <person name="Bonch-Osmolovskaya E.A."/>
            <person name="Slobodkin A.I."/>
        </authorList>
    </citation>
    <scope>NUCLEOTIDE SEQUENCE [LARGE SCALE GENOMIC DNA]</scope>
    <source>
        <strain evidence="1 2">A05MB</strain>
    </source>
</reference>
<organism evidence="1 2">
    <name type="scientific">Calorimonas adulescens</name>
    <dbReference type="NCBI Taxonomy" id="2606906"/>
    <lineage>
        <taxon>Bacteria</taxon>
        <taxon>Bacillati</taxon>
        <taxon>Bacillota</taxon>
        <taxon>Clostridia</taxon>
        <taxon>Thermoanaerobacterales</taxon>
        <taxon>Thermoanaerobacteraceae</taxon>
        <taxon>Calorimonas</taxon>
    </lineage>
</organism>
<proteinExistence type="predicted"/>
<dbReference type="AlphaFoldDB" id="A0A5D8QD81"/>
<gene>
    <name evidence="1" type="ORF">FWJ32_09755</name>
</gene>
<comment type="caution">
    <text evidence="1">The sequence shown here is derived from an EMBL/GenBank/DDBJ whole genome shotgun (WGS) entry which is preliminary data.</text>
</comment>
<accession>A0A5D8QD81</accession>
<keyword evidence="2" id="KW-1185">Reference proteome</keyword>